<proteinExistence type="predicted"/>
<reference evidence="1" key="1">
    <citation type="submission" date="2022-04" db="EMBL/GenBank/DDBJ databases">
        <title>Genome of the entomopathogenic fungus Entomophthora muscae.</title>
        <authorList>
            <person name="Elya C."/>
            <person name="Lovett B.R."/>
            <person name="Lee E."/>
            <person name="Macias A.M."/>
            <person name="Hajek A.E."/>
            <person name="De Bivort B.L."/>
            <person name="Kasson M.T."/>
            <person name="De Fine Licht H.H."/>
            <person name="Stajich J.E."/>
        </authorList>
    </citation>
    <scope>NUCLEOTIDE SEQUENCE</scope>
    <source>
        <strain evidence="1">Berkeley</strain>
    </source>
</reference>
<comment type="caution">
    <text evidence="1">The sequence shown here is derived from an EMBL/GenBank/DDBJ whole genome shotgun (WGS) entry which is preliminary data.</text>
</comment>
<protein>
    <submittedName>
        <fullName evidence="1">Uncharacterized protein</fullName>
    </submittedName>
</protein>
<gene>
    <name evidence="1" type="ORF">DSO57_1027050</name>
</gene>
<dbReference type="Proteomes" id="UP001165960">
    <property type="component" value="Unassembled WGS sequence"/>
</dbReference>
<sequence length="211" mass="23471">MSRIKNNKCQATRLCVARKARHSIGHPSFGRFLQVCVFKHSLYPCPGHSGTSNFYFKLLSTTNTPTATIILSIAYMTKLRLGAVSLLKEHPGTLIYTACLMLACNILDDAPYDTDSWATLSGHSAQLINRVARTIALCLDYRLQVAPEVHAKFESFVMSYFSHNSPPIPHIEAAPSSALAYFPSPLQILLTKINCKFESTFICQTIQFLLV</sequence>
<organism evidence="1 2">
    <name type="scientific">Entomophthora muscae</name>
    <dbReference type="NCBI Taxonomy" id="34485"/>
    <lineage>
        <taxon>Eukaryota</taxon>
        <taxon>Fungi</taxon>
        <taxon>Fungi incertae sedis</taxon>
        <taxon>Zoopagomycota</taxon>
        <taxon>Entomophthoromycotina</taxon>
        <taxon>Entomophthoromycetes</taxon>
        <taxon>Entomophthorales</taxon>
        <taxon>Entomophthoraceae</taxon>
        <taxon>Entomophthora</taxon>
    </lineage>
</organism>
<accession>A0ACC2UMR0</accession>
<dbReference type="EMBL" id="QTSX02000162">
    <property type="protein sequence ID" value="KAJ9088041.1"/>
    <property type="molecule type" value="Genomic_DNA"/>
</dbReference>
<keyword evidence="2" id="KW-1185">Reference proteome</keyword>
<name>A0ACC2UMR0_9FUNG</name>
<evidence type="ECO:0000313" key="2">
    <source>
        <dbReference type="Proteomes" id="UP001165960"/>
    </source>
</evidence>
<evidence type="ECO:0000313" key="1">
    <source>
        <dbReference type="EMBL" id="KAJ9088041.1"/>
    </source>
</evidence>